<sequence length="303" mass="36143">MMFLEIYKLGKRIYDLSNWREMHRFVVFMARVLLNFSAIGKLYNWFKDDEQRFSILEKNPFLIEQATRAFFYAGSRLEERVSLICNHIELLQSRFQSEWGKRLAAYDSCYKIWKSKEEDINWYAQLTMEPGQRKEGLLSVMMLLDGNPLYQIIFWLDKDKNGDASMWIGAMQGPNMEDARDIIKDITKRSYRYRTKNLILYMTMAVARALKVKHIYAVSNEGYYAMNHARRDRKLKTDFGEFWEEAGGHKTEDARFYEVPLIEPRKTMEEVPTRKRAVYRKRFAFQDDVDDQIGTNMKKILRG</sequence>
<dbReference type="AlphaFoldDB" id="A0A1H0PK62"/>
<dbReference type="PANTHER" id="PTHR38785">
    <property type="entry name" value="HOMOLOG OF VIRK"/>
    <property type="match status" value="1"/>
</dbReference>
<dbReference type="PANTHER" id="PTHR38785:SF1">
    <property type="entry name" value="HOMOLOG OF VIRK"/>
    <property type="match status" value="1"/>
</dbReference>
<evidence type="ECO:0000313" key="2">
    <source>
        <dbReference type="Proteomes" id="UP000182412"/>
    </source>
</evidence>
<dbReference type="GO" id="GO:0006974">
    <property type="term" value="P:DNA damage response"/>
    <property type="evidence" value="ECO:0007669"/>
    <property type="project" value="TreeGrafter"/>
</dbReference>
<dbReference type="InterPro" id="IPR007488">
    <property type="entry name" value="DUF535"/>
</dbReference>
<gene>
    <name evidence="1" type="ORF">SAMN05216366_10575</name>
</gene>
<evidence type="ECO:0008006" key="3">
    <source>
        <dbReference type="Google" id="ProtNLM"/>
    </source>
</evidence>
<dbReference type="Pfam" id="PF04393">
    <property type="entry name" value="DUF535"/>
    <property type="match status" value="1"/>
</dbReference>
<accession>A0A1H0PK62</accession>
<reference evidence="1 2" key="1">
    <citation type="submission" date="2016-10" db="EMBL/GenBank/DDBJ databases">
        <authorList>
            <person name="de Groot N.N."/>
        </authorList>
    </citation>
    <scope>NUCLEOTIDE SEQUENCE [LARGE SCALE GENOMIC DNA]</scope>
    <source>
        <strain evidence="1 2">S137</strain>
    </source>
</reference>
<name>A0A1H0PK62_SELRU</name>
<evidence type="ECO:0000313" key="1">
    <source>
        <dbReference type="EMBL" id="SDP05413.1"/>
    </source>
</evidence>
<proteinExistence type="predicted"/>
<protein>
    <recommendedName>
        <fullName evidence="3">DUF535 domain-containing protein</fullName>
    </recommendedName>
</protein>
<organism evidence="1 2">
    <name type="scientific">Selenomonas ruminantium</name>
    <dbReference type="NCBI Taxonomy" id="971"/>
    <lineage>
        <taxon>Bacteria</taxon>
        <taxon>Bacillati</taxon>
        <taxon>Bacillota</taxon>
        <taxon>Negativicutes</taxon>
        <taxon>Selenomonadales</taxon>
        <taxon>Selenomonadaceae</taxon>
        <taxon>Selenomonas</taxon>
    </lineage>
</organism>
<dbReference type="Proteomes" id="UP000182412">
    <property type="component" value="Unassembled WGS sequence"/>
</dbReference>
<dbReference type="EMBL" id="FNJQ01000005">
    <property type="protein sequence ID" value="SDP05413.1"/>
    <property type="molecule type" value="Genomic_DNA"/>
</dbReference>